<sequence length="310" mass="34554">MTVVNIKPIKIAVVGDVHDQWENDDTLALKSLGVDLVLFVGDFGNEAVEVVRKIASVDIPKAVVFGNHDAWYTATEWGRKKCPYNRKTEDWVQEQLDIIGADHVGYGKRDFPHLQLTVVGGRPFSWGGPEWKYNGFYEERFGVNGFAASTQRMIKAVQTATFDRILFLGHNGPTGLGEAAEAPCGKDWSPIGGDYGDPDLAEAIAYSRTLGKTIPLVAFGHMHHTLRHTKTRPRQRLITSPEGTVYLNSACVSRIRETPQGKQRNFSMVMLDQDQVSEVSLVWVGEDFQVIETELLYCSTQHLAQSTSML</sequence>
<dbReference type="InterPro" id="IPR027629">
    <property type="entry name" value="DevT-like"/>
</dbReference>
<protein>
    <recommendedName>
        <fullName evidence="1">Calcineurin-like phosphoesterase domain-containing protein</fullName>
    </recommendedName>
</protein>
<dbReference type="OrthoDB" id="504928at2"/>
<comment type="caution">
    <text evidence="2">The sequence shown here is derived from an EMBL/GenBank/DDBJ whole genome shotgun (WGS) entry which is preliminary data.</text>
</comment>
<dbReference type="CDD" id="cd07397">
    <property type="entry name" value="MPP_NostocDevT-like"/>
    <property type="match status" value="1"/>
</dbReference>
<keyword evidence="3" id="KW-1185">Reference proteome</keyword>
<dbReference type="NCBIfam" id="TIGR04168">
    <property type="entry name" value="TIGR04168 family protein"/>
    <property type="match status" value="1"/>
</dbReference>
<accession>A0A7Z9BF63</accession>
<dbReference type="SUPFAM" id="SSF56300">
    <property type="entry name" value="Metallo-dependent phosphatases"/>
    <property type="match status" value="1"/>
</dbReference>
<dbReference type="InterPro" id="IPR029052">
    <property type="entry name" value="Metallo-depent_PP-like"/>
</dbReference>
<evidence type="ECO:0000259" key="1">
    <source>
        <dbReference type="Pfam" id="PF00149"/>
    </source>
</evidence>
<dbReference type="Proteomes" id="UP000184550">
    <property type="component" value="Unassembled WGS sequence"/>
</dbReference>
<proteinExistence type="predicted"/>
<dbReference type="InterPro" id="IPR004843">
    <property type="entry name" value="Calcineurin-like_PHP"/>
</dbReference>
<reference evidence="2" key="1">
    <citation type="submission" date="2019-10" db="EMBL/GenBank/DDBJ databases">
        <authorList>
            <consortium name="Genoscope - CEA"/>
            <person name="William W."/>
        </authorList>
    </citation>
    <scope>NUCLEOTIDE SEQUENCE [LARGE SCALE GENOMIC DNA]</scope>
    <source>
        <strain evidence="2">BBR_PRJEB10992</strain>
    </source>
</reference>
<gene>
    <name evidence="2" type="ORF">PL8927_140120</name>
</gene>
<evidence type="ECO:0000313" key="2">
    <source>
        <dbReference type="EMBL" id="VXD11364.1"/>
    </source>
</evidence>
<dbReference type="PANTHER" id="PTHR35769:SF2">
    <property type="entry name" value="CALCINEURIN-LIKE METALLO-PHOSPHOESTERASE SUPERFAMILY PROTEIN"/>
    <property type="match status" value="1"/>
</dbReference>
<dbReference type="EMBL" id="CZCU02000046">
    <property type="protein sequence ID" value="VXD11364.1"/>
    <property type="molecule type" value="Genomic_DNA"/>
</dbReference>
<name>A0A7Z9BF63_9CYAN</name>
<dbReference type="RefSeq" id="WP_083617539.1">
    <property type="nucleotide sequence ID" value="NZ_LR734832.1"/>
</dbReference>
<organism evidence="2 3">
    <name type="scientific">Planktothrix serta PCC 8927</name>
    <dbReference type="NCBI Taxonomy" id="671068"/>
    <lineage>
        <taxon>Bacteria</taxon>
        <taxon>Bacillati</taxon>
        <taxon>Cyanobacteriota</taxon>
        <taxon>Cyanophyceae</taxon>
        <taxon>Oscillatoriophycideae</taxon>
        <taxon>Oscillatoriales</taxon>
        <taxon>Microcoleaceae</taxon>
        <taxon>Planktothrix</taxon>
    </lineage>
</organism>
<dbReference type="Pfam" id="PF00149">
    <property type="entry name" value="Metallophos"/>
    <property type="match status" value="1"/>
</dbReference>
<evidence type="ECO:0000313" key="3">
    <source>
        <dbReference type="Proteomes" id="UP000184550"/>
    </source>
</evidence>
<dbReference type="AlphaFoldDB" id="A0A7Z9BF63"/>
<feature type="domain" description="Calcineurin-like phosphoesterase" evidence="1">
    <location>
        <begin position="9"/>
        <end position="224"/>
    </location>
</feature>
<dbReference type="GO" id="GO:0016787">
    <property type="term" value="F:hydrolase activity"/>
    <property type="evidence" value="ECO:0007669"/>
    <property type="project" value="InterPro"/>
</dbReference>
<dbReference type="PANTHER" id="PTHR35769">
    <property type="entry name" value="CALCINEURIN-LIKE METALLO-PHOSPHOESTERASE SUPERFAMILY PROTEIN"/>
    <property type="match status" value="1"/>
</dbReference>
<dbReference type="Gene3D" id="3.60.21.10">
    <property type="match status" value="1"/>
</dbReference>